<evidence type="ECO:0000256" key="2">
    <source>
        <dbReference type="ARBA" id="ARBA00022485"/>
    </source>
</evidence>
<dbReference type="AlphaFoldDB" id="A0A9D2GUU1"/>
<keyword evidence="10" id="KW-1003">Cell membrane</keyword>
<dbReference type="InterPro" id="IPR017896">
    <property type="entry name" value="4Fe4S_Fe-S-bd"/>
</dbReference>
<evidence type="ECO:0000313" key="14">
    <source>
        <dbReference type="Proteomes" id="UP000824176"/>
    </source>
</evidence>
<feature type="domain" description="4Fe-4S ferredoxin-type" evidence="11">
    <location>
        <begin position="200"/>
        <end position="230"/>
    </location>
</feature>
<keyword evidence="8 10" id="KW-0411">Iron-sulfur</keyword>
<feature type="region of interest" description="Hydrophobic" evidence="10">
    <location>
        <begin position="1"/>
        <end position="23"/>
    </location>
</feature>
<dbReference type="PROSITE" id="PS00198">
    <property type="entry name" value="4FE4S_FER_1"/>
    <property type="match status" value="2"/>
</dbReference>
<comment type="caution">
    <text evidence="10">Lacks conserved residue(s) required for the propagation of feature annotation.</text>
</comment>
<dbReference type="InterPro" id="IPR007202">
    <property type="entry name" value="4Fe-4S_dom"/>
</dbReference>
<evidence type="ECO:0000313" key="13">
    <source>
        <dbReference type="EMBL" id="HIZ89381.1"/>
    </source>
</evidence>
<dbReference type="GO" id="GO:0005886">
    <property type="term" value="C:plasma membrane"/>
    <property type="evidence" value="ECO:0007669"/>
    <property type="project" value="UniProtKB-SubCell"/>
</dbReference>
<feature type="binding site" evidence="10">
    <location>
        <position position="133"/>
    </location>
    <ligand>
        <name>[4Fe-4S] cluster</name>
        <dbReference type="ChEBI" id="CHEBI:49883"/>
        <label>2</label>
    </ligand>
</feature>
<evidence type="ECO:0000256" key="9">
    <source>
        <dbReference type="ARBA" id="ARBA00023136"/>
    </source>
</evidence>
<feature type="binding site" evidence="10">
    <location>
        <position position="54"/>
    </location>
    <ligand>
        <name>[4Fe-4S] cluster</name>
        <dbReference type="ChEBI" id="CHEBI:49883"/>
        <label>1</label>
    </ligand>
</feature>
<feature type="binding site" evidence="10">
    <location>
        <position position="137"/>
    </location>
    <ligand>
        <name>[4Fe-4S] cluster</name>
        <dbReference type="ChEBI" id="CHEBI:49883"/>
        <label>2</label>
    </ligand>
</feature>
<protein>
    <recommendedName>
        <fullName evidence="10">Ion-translocating oxidoreductase complex subunit B</fullName>
        <ecNumber evidence="10">7.-.-.-</ecNumber>
    </recommendedName>
    <alternativeName>
        <fullName evidence="10">Rnf electron transport complex subunit B</fullName>
    </alternativeName>
</protein>
<evidence type="ECO:0000259" key="11">
    <source>
        <dbReference type="PROSITE" id="PS51379"/>
    </source>
</evidence>
<comment type="subcellular location">
    <subcellularLocation>
        <location evidence="10">Cell membrane</location>
    </subcellularLocation>
</comment>
<dbReference type="Gene3D" id="3.30.70.20">
    <property type="match status" value="2"/>
</dbReference>
<accession>A0A9D2GUU1</accession>
<evidence type="ECO:0000256" key="7">
    <source>
        <dbReference type="ARBA" id="ARBA00023004"/>
    </source>
</evidence>
<feature type="binding site" evidence="10">
    <location>
        <position position="173"/>
    </location>
    <ligand>
        <name>[4Fe-4S] cluster</name>
        <dbReference type="ChEBI" id="CHEBI:49883"/>
        <label>3</label>
    </ligand>
</feature>
<dbReference type="SUPFAM" id="SSF54862">
    <property type="entry name" value="4Fe-4S ferredoxins"/>
    <property type="match status" value="2"/>
</dbReference>
<dbReference type="Gene3D" id="1.10.15.40">
    <property type="entry name" value="Electron transport complex subunit B, putative Fe-S cluster"/>
    <property type="match status" value="1"/>
</dbReference>
<feature type="domain" description="4Fe-4S ferredoxin-type" evidence="11">
    <location>
        <begin position="158"/>
        <end position="187"/>
    </location>
</feature>
<dbReference type="GO" id="GO:0051539">
    <property type="term" value="F:4 iron, 4 sulfur cluster binding"/>
    <property type="evidence" value="ECO:0007669"/>
    <property type="project" value="UniProtKB-UniRule"/>
</dbReference>
<dbReference type="InterPro" id="IPR010207">
    <property type="entry name" value="Elect_transpt_cplx_RnfB/RsxB"/>
</dbReference>
<feature type="binding site" evidence="10">
    <location>
        <position position="170"/>
    </location>
    <ligand>
        <name>[4Fe-4S] cluster</name>
        <dbReference type="ChEBI" id="CHEBI:49883"/>
        <label>3</label>
    </ligand>
</feature>
<evidence type="ECO:0000256" key="6">
    <source>
        <dbReference type="ARBA" id="ARBA00022982"/>
    </source>
</evidence>
<feature type="binding site" evidence="10">
    <location>
        <position position="46"/>
    </location>
    <ligand>
        <name>[4Fe-4S] cluster</name>
        <dbReference type="ChEBI" id="CHEBI:49883"/>
        <label>1</label>
    </ligand>
</feature>
<keyword evidence="6 10" id="KW-0249">Electron transport</keyword>
<dbReference type="InterPro" id="IPR017900">
    <property type="entry name" value="4Fe4S_Fe_S_CS"/>
</dbReference>
<keyword evidence="5 10" id="KW-1278">Translocase</keyword>
<dbReference type="GO" id="GO:0022900">
    <property type="term" value="P:electron transport chain"/>
    <property type="evidence" value="ECO:0007669"/>
    <property type="project" value="UniProtKB-UniRule"/>
</dbReference>
<keyword evidence="2 10" id="KW-0004">4Fe-4S</keyword>
<dbReference type="Pfam" id="PF04060">
    <property type="entry name" value="FeS"/>
    <property type="match status" value="1"/>
</dbReference>
<reference evidence="13" key="2">
    <citation type="submission" date="2021-04" db="EMBL/GenBank/DDBJ databases">
        <authorList>
            <person name="Gilroy R."/>
        </authorList>
    </citation>
    <scope>NUCLEOTIDE SEQUENCE</scope>
    <source>
        <strain evidence="13">ChiW4-1371</strain>
    </source>
</reference>
<gene>
    <name evidence="10" type="primary">rnfB</name>
    <name evidence="13" type="ORF">H9804_05515</name>
</gene>
<reference evidence="13" key="1">
    <citation type="journal article" date="2021" name="PeerJ">
        <title>Extensive microbial diversity within the chicken gut microbiome revealed by metagenomics and culture.</title>
        <authorList>
            <person name="Gilroy R."/>
            <person name="Ravi A."/>
            <person name="Getino M."/>
            <person name="Pursley I."/>
            <person name="Horton D.L."/>
            <person name="Alikhan N.F."/>
            <person name="Baker D."/>
            <person name="Gharbi K."/>
            <person name="Hall N."/>
            <person name="Watson M."/>
            <person name="Adriaenssens E.M."/>
            <person name="Foster-Nyarko E."/>
            <person name="Jarju S."/>
            <person name="Secka A."/>
            <person name="Antonio M."/>
            <person name="Oren A."/>
            <person name="Chaudhuri R.R."/>
            <person name="La Ragione R."/>
            <person name="Hildebrand F."/>
            <person name="Pallen M.J."/>
        </authorList>
    </citation>
    <scope>NUCLEOTIDE SEQUENCE</scope>
    <source>
        <strain evidence="13">ChiW4-1371</strain>
    </source>
</reference>
<feature type="binding site" evidence="10">
    <location>
        <position position="49"/>
    </location>
    <ligand>
        <name>[4Fe-4S] cluster</name>
        <dbReference type="ChEBI" id="CHEBI:49883"/>
        <label>1</label>
    </ligand>
</feature>
<keyword evidence="4 10" id="KW-0677">Repeat</keyword>
<evidence type="ECO:0000256" key="5">
    <source>
        <dbReference type="ARBA" id="ARBA00022967"/>
    </source>
</evidence>
<comment type="similarity">
    <text evidence="10">Belongs to the 4Fe4S bacterial-type ferredoxin family. RnfB subfamily.</text>
</comment>
<dbReference type="GO" id="GO:0046872">
    <property type="term" value="F:metal ion binding"/>
    <property type="evidence" value="ECO:0007669"/>
    <property type="project" value="UniProtKB-KW"/>
</dbReference>
<feature type="domain" description="4Fe-4S ferredoxin-type" evidence="11">
    <location>
        <begin position="231"/>
        <end position="257"/>
    </location>
</feature>
<proteinExistence type="inferred from homology"/>
<dbReference type="Pfam" id="PF12838">
    <property type="entry name" value="Fer4_7"/>
    <property type="match status" value="1"/>
</dbReference>
<dbReference type="Pfam" id="PF00037">
    <property type="entry name" value="Fer4"/>
    <property type="match status" value="1"/>
</dbReference>
<dbReference type="PROSITE" id="PS51379">
    <property type="entry name" value="4FE4S_FER_2"/>
    <property type="match status" value="4"/>
</dbReference>
<feature type="binding site" evidence="10">
    <location>
        <position position="71"/>
    </location>
    <ligand>
        <name>[4Fe-4S] cluster</name>
        <dbReference type="ChEBI" id="CHEBI:49883"/>
        <label>1</label>
    </ligand>
</feature>
<dbReference type="PANTHER" id="PTHR43560">
    <property type="entry name" value="ION-TRANSLOCATING OXIDOREDUCTASE COMPLEX SUBUNIT B"/>
    <property type="match status" value="1"/>
</dbReference>
<dbReference type="PANTHER" id="PTHR43560:SF1">
    <property type="entry name" value="ION-TRANSLOCATING OXIDOREDUCTASE COMPLEX SUBUNIT B"/>
    <property type="match status" value="1"/>
</dbReference>
<feature type="binding site" evidence="10">
    <location>
        <position position="147"/>
    </location>
    <ligand>
        <name>[4Fe-4S] cluster</name>
        <dbReference type="ChEBI" id="CHEBI:49883"/>
        <label>3</label>
    </ligand>
</feature>
<name>A0A9D2GUU1_9BACT</name>
<feature type="binding site" evidence="10">
    <location>
        <position position="167"/>
    </location>
    <ligand>
        <name>[4Fe-4S] cluster</name>
        <dbReference type="ChEBI" id="CHEBI:49883"/>
        <label>3</label>
    </ligand>
</feature>
<feature type="binding site" evidence="10">
    <location>
        <position position="177"/>
    </location>
    <ligand>
        <name>[4Fe-4S] cluster</name>
        <dbReference type="ChEBI" id="CHEBI:49883"/>
        <label>2</label>
    </ligand>
</feature>
<feature type="domain" description="4Fe-4S ferredoxin-type" evidence="11">
    <location>
        <begin position="128"/>
        <end position="157"/>
    </location>
</feature>
<evidence type="ECO:0000256" key="10">
    <source>
        <dbReference type="HAMAP-Rule" id="MF_00463"/>
    </source>
</evidence>
<feature type="domain" description="4Fe-4S" evidence="12">
    <location>
        <begin position="29"/>
        <end position="88"/>
    </location>
</feature>
<dbReference type="EC" id="7.-.-.-" evidence="10"/>
<evidence type="ECO:0000256" key="3">
    <source>
        <dbReference type="ARBA" id="ARBA00022723"/>
    </source>
</evidence>
<dbReference type="CDD" id="cd10549">
    <property type="entry name" value="MtMvhB_like"/>
    <property type="match status" value="1"/>
</dbReference>
<comment type="subunit">
    <text evidence="10">The complex is composed of six subunits: RnfA, RnfB, RnfC, RnfD, RnfE and RnfG.</text>
</comment>
<dbReference type="GO" id="GO:0009055">
    <property type="term" value="F:electron transfer activity"/>
    <property type="evidence" value="ECO:0007669"/>
    <property type="project" value="InterPro"/>
</dbReference>
<keyword evidence="7 10" id="KW-0408">Iron</keyword>
<evidence type="ECO:0000256" key="1">
    <source>
        <dbReference type="ARBA" id="ARBA00022448"/>
    </source>
</evidence>
<dbReference type="HAMAP" id="MF_00463">
    <property type="entry name" value="RsxB_RnfB"/>
    <property type="match status" value="1"/>
</dbReference>
<dbReference type="InterPro" id="IPR050395">
    <property type="entry name" value="4Fe4S_Ferredoxin_RnfB"/>
</dbReference>
<comment type="caution">
    <text evidence="13">The sequence shown here is derived from an EMBL/GenBank/DDBJ whole genome shotgun (WGS) entry which is preliminary data.</text>
</comment>
<dbReference type="PROSITE" id="PS51656">
    <property type="entry name" value="4FE4S"/>
    <property type="match status" value="1"/>
</dbReference>
<organism evidence="13 14">
    <name type="scientific">Candidatus Mucispirillum faecigallinarum</name>
    <dbReference type="NCBI Taxonomy" id="2838699"/>
    <lineage>
        <taxon>Bacteria</taxon>
        <taxon>Pseudomonadati</taxon>
        <taxon>Deferribacterota</taxon>
        <taxon>Deferribacteres</taxon>
        <taxon>Deferribacterales</taxon>
        <taxon>Mucispirillaceae</taxon>
        <taxon>Mucispirillum</taxon>
    </lineage>
</organism>
<comment type="function">
    <text evidence="10">Part of a membrane-bound complex that couples electron transfer with translocation of ions across the membrane.</text>
</comment>
<sequence length="257" mass="27365">MIEAVIVLGVIGLIAGSGLAFASKYFHVVKDERIELVKDMLSGANCGGCGYAGCAALAKAICAGEAPVSLCIALKDDEIKNISQLLGLKSSESIKKKAYIRCSGGINCQNRYEYFGPNDCLLMSQYDGGIKSCKYGCVGGGTCEKACPFNAIFVNENGFAEVDYEKCTGCGICVKECPKHLIFLEGENKVNVTCLSEEKGAAQKKYCTTGCIGCKLCEKTCEDDAIHVNNFLASIDYTKCTGCGKCVEVCPCDTIKI</sequence>
<keyword evidence="9 10" id="KW-0472">Membrane</keyword>
<evidence type="ECO:0000259" key="12">
    <source>
        <dbReference type="PROSITE" id="PS51656"/>
    </source>
</evidence>
<evidence type="ECO:0000256" key="8">
    <source>
        <dbReference type="ARBA" id="ARBA00023014"/>
    </source>
</evidence>
<comment type="cofactor">
    <cofactor evidence="10">
        <name>[4Fe-4S] cluster</name>
        <dbReference type="ChEBI" id="CHEBI:49883"/>
    </cofactor>
    <text evidence="10">Binds 3 [4Fe-4S] clusters.</text>
</comment>
<keyword evidence="1 10" id="KW-0813">Transport</keyword>
<feature type="binding site" evidence="10">
    <location>
        <position position="143"/>
    </location>
    <ligand>
        <name>[4Fe-4S] cluster</name>
        <dbReference type="ChEBI" id="CHEBI:49883"/>
        <label>2</label>
    </ligand>
</feature>
<keyword evidence="3 10" id="KW-0479">Metal-binding</keyword>
<evidence type="ECO:0000256" key="4">
    <source>
        <dbReference type="ARBA" id="ARBA00022737"/>
    </source>
</evidence>
<dbReference type="Proteomes" id="UP000824176">
    <property type="component" value="Unassembled WGS sequence"/>
</dbReference>
<dbReference type="EMBL" id="DXAQ01000086">
    <property type="protein sequence ID" value="HIZ89381.1"/>
    <property type="molecule type" value="Genomic_DNA"/>
</dbReference>